<evidence type="ECO:0000313" key="2">
    <source>
        <dbReference type="EMBL" id="KAK4199163.1"/>
    </source>
</evidence>
<dbReference type="Pfam" id="PF13450">
    <property type="entry name" value="NAD_binding_8"/>
    <property type="match status" value="1"/>
</dbReference>
<accession>A0AAN7ATU9</accession>
<dbReference type="Gene3D" id="1.10.405.20">
    <property type="match status" value="1"/>
</dbReference>
<reference evidence="2" key="2">
    <citation type="submission" date="2023-05" db="EMBL/GenBank/DDBJ databases">
        <authorList>
            <consortium name="Lawrence Berkeley National Laboratory"/>
            <person name="Steindorff A."/>
            <person name="Hensen N."/>
            <person name="Bonometti L."/>
            <person name="Westerberg I."/>
            <person name="Brannstrom I.O."/>
            <person name="Guillou S."/>
            <person name="Cros-Aarteil S."/>
            <person name="Calhoun S."/>
            <person name="Haridas S."/>
            <person name="Kuo A."/>
            <person name="Mondo S."/>
            <person name="Pangilinan J."/>
            <person name="Riley R."/>
            <person name="Labutti K."/>
            <person name="Andreopoulos B."/>
            <person name="Lipzen A."/>
            <person name="Chen C."/>
            <person name="Yanf M."/>
            <person name="Daum C."/>
            <person name="Ng V."/>
            <person name="Clum A."/>
            <person name="Ohm R."/>
            <person name="Martin F."/>
            <person name="Silar P."/>
            <person name="Natvig D."/>
            <person name="Lalanne C."/>
            <person name="Gautier V."/>
            <person name="Ament-Velasquez S.L."/>
            <person name="Kruys A."/>
            <person name="Hutchinson M.I."/>
            <person name="Powell A.J."/>
            <person name="Barry K."/>
            <person name="Miller A.N."/>
            <person name="Grigoriev I.V."/>
            <person name="Debuchy R."/>
            <person name="Gladieux P."/>
            <person name="Thoren M.H."/>
            <person name="Johannesson H."/>
        </authorList>
    </citation>
    <scope>NUCLEOTIDE SEQUENCE</scope>
    <source>
        <strain evidence="2">CBS 315.58</strain>
    </source>
</reference>
<dbReference type="AlphaFoldDB" id="A0AAN7ATU9"/>
<evidence type="ECO:0000313" key="3">
    <source>
        <dbReference type="Proteomes" id="UP001303160"/>
    </source>
</evidence>
<dbReference type="Gene3D" id="3.50.50.60">
    <property type="entry name" value="FAD/NAD(P)-binding domain"/>
    <property type="match status" value="1"/>
</dbReference>
<dbReference type="Gene3D" id="3.30.70.1990">
    <property type="match status" value="1"/>
</dbReference>
<proteinExistence type="predicted"/>
<dbReference type="EMBL" id="MU863935">
    <property type="protein sequence ID" value="KAK4199163.1"/>
    <property type="molecule type" value="Genomic_DNA"/>
</dbReference>
<dbReference type="Proteomes" id="UP001303160">
    <property type="component" value="Unassembled WGS sequence"/>
</dbReference>
<keyword evidence="3" id="KW-1185">Reference proteome</keyword>
<reference evidence="2" key="1">
    <citation type="journal article" date="2023" name="Mol. Phylogenet. Evol.">
        <title>Genome-scale phylogeny and comparative genomics of the fungal order Sordariales.</title>
        <authorList>
            <person name="Hensen N."/>
            <person name="Bonometti L."/>
            <person name="Westerberg I."/>
            <person name="Brannstrom I.O."/>
            <person name="Guillou S."/>
            <person name="Cros-Aarteil S."/>
            <person name="Calhoun S."/>
            <person name="Haridas S."/>
            <person name="Kuo A."/>
            <person name="Mondo S."/>
            <person name="Pangilinan J."/>
            <person name="Riley R."/>
            <person name="LaButti K."/>
            <person name="Andreopoulos B."/>
            <person name="Lipzen A."/>
            <person name="Chen C."/>
            <person name="Yan M."/>
            <person name="Daum C."/>
            <person name="Ng V."/>
            <person name="Clum A."/>
            <person name="Steindorff A."/>
            <person name="Ohm R.A."/>
            <person name="Martin F."/>
            <person name="Silar P."/>
            <person name="Natvig D.O."/>
            <person name="Lalanne C."/>
            <person name="Gautier V."/>
            <person name="Ament-Velasquez S.L."/>
            <person name="Kruys A."/>
            <person name="Hutchinson M.I."/>
            <person name="Powell A.J."/>
            <person name="Barry K."/>
            <person name="Miller A.N."/>
            <person name="Grigoriev I.V."/>
            <person name="Debuchy R."/>
            <person name="Gladieux P."/>
            <person name="Hiltunen Thoren M."/>
            <person name="Johannesson H."/>
        </authorList>
    </citation>
    <scope>NUCLEOTIDE SEQUENCE</scope>
    <source>
        <strain evidence="2">CBS 315.58</strain>
    </source>
</reference>
<sequence length="513" mass="55709">MRTTAFIAASAISAVSAGRIQRAAFRSEDIIYKDVAIIGGGASGSHAAVRLRQDYGKSVVVVEREPILGGHVDTYLDKTTGKIHDYGIALYFPYQDSFDFFSRPDINVTLSPWFPAGGNEIRYVDFASGQELTSAFHSPDEAAGPIAIKRFHDLMIANGWDNMTQPGYWGLPAGKDIPEDLLLPIGEFAKKHGIEAMLATMYPSTGGGVGSRGDFEDILTLSIIKAFPTAWSKVFFGEVGMFKVDGGNQVLYDKISTLLGNDVIYSSMVVESKRSNSGIELVIDSSPFVDLEEEPGSEGGKGKETGTTKERSTKKLIIAKKLLLAIPPTRENLAPFDLSPSEINHFSKPKYGRSHTAIAKHSKLPVGTQLRNLPLSATSNPLSPFLQTPFVLSFTSLASDAPLFSLGLSGTNYTAFPPSEAKKVARQAIQKMVEAGTLPDLEGEEVEFVAWSDHGPGGFGVSAQELREGWMEDMYALQGKRSTWFTGNGIAADFTTMLWKFNDVLLDRLVEGL</sequence>
<dbReference type="SUPFAM" id="SSF51905">
    <property type="entry name" value="FAD/NAD(P)-binding domain"/>
    <property type="match status" value="1"/>
</dbReference>
<comment type="caution">
    <text evidence="2">The sequence shown here is derived from an EMBL/GenBank/DDBJ whole genome shotgun (WGS) entry which is preliminary data.</text>
</comment>
<evidence type="ECO:0000256" key="1">
    <source>
        <dbReference type="SAM" id="MobiDB-lite"/>
    </source>
</evidence>
<protein>
    <submittedName>
        <fullName evidence="2">Uncharacterized protein</fullName>
    </submittedName>
</protein>
<gene>
    <name evidence="2" type="ORF">QBC40DRAFT_329538</name>
</gene>
<name>A0AAN7ATU9_9PEZI</name>
<organism evidence="2 3">
    <name type="scientific">Triangularia verruculosa</name>
    <dbReference type="NCBI Taxonomy" id="2587418"/>
    <lineage>
        <taxon>Eukaryota</taxon>
        <taxon>Fungi</taxon>
        <taxon>Dikarya</taxon>
        <taxon>Ascomycota</taxon>
        <taxon>Pezizomycotina</taxon>
        <taxon>Sordariomycetes</taxon>
        <taxon>Sordariomycetidae</taxon>
        <taxon>Sordariales</taxon>
        <taxon>Podosporaceae</taxon>
        <taxon>Triangularia</taxon>
    </lineage>
</organism>
<feature type="region of interest" description="Disordered" evidence="1">
    <location>
        <begin position="291"/>
        <end position="310"/>
    </location>
</feature>
<dbReference type="InterPro" id="IPR036188">
    <property type="entry name" value="FAD/NAD-bd_sf"/>
</dbReference>
<feature type="compositionally biased region" description="Basic and acidic residues" evidence="1">
    <location>
        <begin position="300"/>
        <end position="310"/>
    </location>
</feature>